<dbReference type="InterPro" id="IPR001279">
    <property type="entry name" value="Metallo-B-lactamas"/>
</dbReference>
<dbReference type="EC" id="3.1.2.6" evidence="5"/>
<dbReference type="PANTHER" id="PTHR11935">
    <property type="entry name" value="BETA LACTAMASE DOMAIN"/>
    <property type="match status" value="1"/>
</dbReference>
<evidence type="ECO:0000256" key="1">
    <source>
        <dbReference type="ARBA" id="ARBA00001623"/>
    </source>
</evidence>
<feature type="domain" description="Metallo-beta-lactamase" evidence="10">
    <location>
        <begin position="94"/>
        <end position="283"/>
    </location>
</feature>
<proteinExistence type="inferred from homology"/>
<comment type="catalytic activity">
    <reaction evidence="1">
        <text>an S-(2-hydroxyacyl)glutathione + H2O = a 2-hydroxy carboxylate + glutathione + H(+)</text>
        <dbReference type="Rhea" id="RHEA:21864"/>
        <dbReference type="ChEBI" id="CHEBI:15377"/>
        <dbReference type="ChEBI" id="CHEBI:15378"/>
        <dbReference type="ChEBI" id="CHEBI:57925"/>
        <dbReference type="ChEBI" id="CHEBI:58896"/>
        <dbReference type="ChEBI" id="CHEBI:71261"/>
        <dbReference type="EC" id="3.1.2.6"/>
    </reaction>
</comment>
<dbReference type="eggNOG" id="KOG0813">
    <property type="taxonomic scope" value="Eukaryota"/>
</dbReference>
<dbReference type="STRING" id="5874.Q4UGN4"/>
<dbReference type="PANTHER" id="PTHR11935:SF94">
    <property type="entry name" value="TENZING NORGAY, ISOFORM C"/>
    <property type="match status" value="1"/>
</dbReference>
<dbReference type="Gene3D" id="3.60.15.10">
    <property type="entry name" value="Ribonuclease Z/Hydroxyacylglutathione hydrolase-like"/>
    <property type="match status" value="1"/>
</dbReference>
<keyword evidence="12" id="KW-1185">Reference proteome</keyword>
<dbReference type="GO" id="GO:0019243">
    <property type="term" value="P:methylglyoxal catabolic process to D-lactate via S-lactoyl-glutathione"/>
    <property type="evidence" value="ECO:0007669"/>
    <property type="project" value="InterPro"/>
</dbReference>
<gene>
    <name evidence="11" type="ORF">TA21365</name>
</gene>
<evidence type="ECO:0000256" key="2">
    <source>
        <dbReference type="ARBA" id="ARBA00001947"/>
    </source>
</evidence>
<dbReference type="SMART" id="SM00849">
    <property type="entry name" value="Lactamase_B"/>
    <property type="match status" value="1"/>
</dbReference>
<evidence type="ECO:0000259" key="10">
    <source>
        <dbReference type="SMART" id="SM00849"/>
    </source>
</evidence>
<dbReference type="GO" id="GO:0004416">
    <property type="term" value="F:hydroxyacylglutathione hydrolase activity"/>
    <property type="evidence" value="ECO:0007669"/>
    <property type="project" value="UniProtKB-EC"/>
</dbReference>
<dbReference type="KEGG" id="tan:TA21365"/>
<dbReference type="FunCoup" id="Q4UGN4">
    <property type="interactions" value="74"/>
</dbReference>
<dbReference type="OMA" id="CVWPGMR"/>
<dbReference type="GeneID" id="3863431"/>
<dbReference type="InterPro" id="IPR036866">
    <property type="entry name" value="RibonucZ/Hydroxyglut_hydro"/>
</dbReference>
<evidence type="ECO:0000313" key="11">
    <source>
        <dbReference type="EMBL" id="CAI73755.1"/>
    </source>
</evidence>
<dbReference type="SUPFAM" id="SSF56281">
    <property type="entry name" value="Metallo-hydrolase/oxidoreductase"/>
    <property type="match status" value="1"/>
</dbReference>
<keyword evidence="8" id="KW-0862">Zinc</keyword>
<name>Q4UGN4_THEAN</name>
<dbReference type="InterPro" id="IPR032282">
    <property type="entry name" value="HAGH_C"/>
</dbReference>
<dbReference type="EMBL" id="CR940347">
    <property type="protein sequence ID" value="CAI73755.1"/>
    <property type="molecule type" value="Genomic_DNA"/>
</dbReference>
<evidence type="ECO:0000256" key="9">
    <source>
        <dbReference type="ARBA" id="ARBA00031044"/>
    </source>
</evidence>
<evidence type="ECO:0000256" key="4">
    <source>
        <dbReference type="ARBA" id="ARBA00006759"/>
    </source>
</evidence>
<dbReference type="RefSeq" id="XP_954432.1">
    <property type="nucleotide sequence ID" value="XM_949339.1"/>
</dbReference>
<dbReference type="OrthoDB" id="515692at2759"/>
<accession>Q4UGN4</accession>
<comment type="pathway">
    <text evidence="3">Secondary metabolite metabolism; methylglyoxal degradation; (R)-lactate from methylglyoxal: step 2/2.</text>
</comment>
<dbReference type="GO" id="GO:0046872">
    <property type="term" value="F:metal ion binding"/>
    <property type="evidence" value="ECO:0007669"/>
    <property type="project" value="UniProtKB-KW"/>
</dbReference>
<dbReference type="InterPro" id="IPR017782">
    <property type="entry name" value="Hydroxyacylglutathione_Hdrlase"/>
</dbReference>
<dbReference type="CDD" id="cd07723">
    <property type="entry name" value="hydroxyacylglutathione_hydrolase_MBL-fold"/>
    <property type="match status" value="1"/>
</dbReference>
<evidence type="ECO:0000256" key="6">
    <source>
        <dbReference type="ARBA" id="ARBA00022723"/>
    </source>
</evidence>
<sequence>MNLWINCALFSYCINKVYSRVNIPFLHQFSNFLPQLNYINVNNQVRRLSYLHSLDQFNMPVSSKSKYFNRSSLSHNNSLKNPVAEVLIVPVLQDNYSYVLKDPESSNALCVDPVEYEKVYNVCKENDLELKLALCTHKHWDHSVLYLLFITNFPKILISYLCLIVECVIGGNNGIKKLVPDVEVVGSSYEETPGVTLPVKHEQTLTFGNLVIKCLKASCHTLGHIMYYVYHPSNDHQQPLLFSGDTLFISGCGRFFEGDARSMMEIVETVKSLPENTLLYCGHEYTLKNLQFAYSVDKSDVVFKKLNWSKETVSKGLPTVPSTLQEEKLYNPFMRVKELMKSLDEQSEESTMNKLRSLKDRF</sequence>
<comment type="similarity">
    <text evidence="4">Belongs to the metallo-beta-lactamase superfamily. Glyoxalase II family.</text>
</comment>
<evidence type="ECO:0000256" key="7">
    <source>
        <dbReference type="ARBA" id="ARBA00022801"/>
    </source>
</evidence>
<dbReference type="HAMAP" id="MF_01374">
    <property type="entry name" value="Glyoxalase_2"/>
    <property type="match status" value="1"/>
</dbReference>
<evidence type="ECO:0000256" key="8">
    <source>
        <dbReference type="ARBA" id="ARBA00022833"/>
    </source>
</evidence>
<evidence type="ECO:0000313" key="12">
    <source>
        <dbReference type="Proteomes" id="UP000001950"/>
    </source>
</evidence>
<dbReference type="Pfam" id="PF16123">
    <property type="entry name" value="HAGH_C"/>
    <property type="match status" value="1"/>
</dbReference>
<dbReference type="InterPro" id="IPR035680">
    <property type="entry name" value="Clx_II_MBL"/>
</dbReference>
<comment type="cofactor">
    <cofactor evidence="2">
        <name>Zn(2+)</name>
        <dbReference type="ChEBI" id="CHEBI:29105"/>
    </cofactor>
</comment>
<protein>
    <recommendedName>
        <fullName evidence="5">hydroxyacylglutathione hydrolase</fullName>
        <ecNumber evidence="5">3.1.2.6</ecNumber>
    </recommendedName>
    <alternativeName>
        <fullName evidence="9">Glyoxalase II</fullName>
    </alternativeName>
</protein>
<dbReference type="Proteomes" id="UP000001950">
    <property type="component" value="Chromosome 1"/>
</dbReference>
<reference evidence="11 12" key="1">
    <citation type="journal article" date="2005" name="Science">
        <title>Genome of the host-cell transforming parasite Theileria annulata compared with T. parva.</title>
        <authorList>
            <person name="Pain A."/>
            <person name="Renauld H."/>
            <person name="Berriman M."/>
            <person name="Murphy L."/>
            <person name="Yeats C.A."/>
            <person name="Weir W."/>
            <person name="Kerhornou A."/>
            <person name="Aslett M."/>
            <person name="Bishop R."/>
            <person name="Bouchier C."/>
            <person name="Cochet M."/>
            <person name="Coulson R.M.R."/>
            <person name="Cronin A."/>
            <person name="de Villiers E.P."/>
            <person name="Fraser A."/>
            <person name="Fosker N."/>
            <person name="Gardner M."/>
            <person name="Goble A."/>
            <person name="Griffiths-Jones S."/>
            <person name="Harris D.E."/>
            <person name="Katzer F."/>
            <person name="Larke N."/>
            <person name="Lord A."/>
            <person name="Maser P."/>
            <person name="McKellar S."/>
            <person name="Mooney P."/>
            <person name="Morton F."/>
            <person name="Nene V."/>
            <person name="O'Neil S."/>
            <person name="Price C."/>
            <person name="Quail M.A."/>
            <person name="Rabbinowitsch E."/>
            <person name="Rawlings N.D."/>
            <person name="Rutter S."/>
            <person name="Saunders D."/>
            <person name="Seeger K."/>
            <person name="Shah T."/>
            <person name="Squares R."/>
            <person name="Squares S."/>
            <person name="Tivey A."/>
            <person name="Walker A.R."/>
            <person name="Woodward J."/>
            <person name="Dobbelaere D.A.E."/>
            <person name="Langsley G."/>
            <person name="Rajandream M.A."/>
            <person name="McKeever D."/>
            <person name="Shiels B."/>
            <person name="Tait A."/>
            <person name="Barrell B.G."/>
            <person name="Hall N."/>
        </authorList>
    </citation>
    <scope>NUCLEOTIDE SEQUENCE [LARGE SCALE GENOMIC DNA]</scope>
    <source>
        <strain evidence="12">Ankara</strain>
    </source>
</reference>
<evidence type="ECO:0000256" key="3">
    <source>
        <dbReference type="ARBA" id="ARBA00004963"/>
    </source>
</evidence>
<dbReference type="AlphaFoldDB" id="Q4UGN4"/>
<dbReference type="VEuPathDB" id="PiroplasmaDB:TA21365"/>
<organism evidence="11 12">
    <name type="scientific">Theileria annulata</name>
    <dbReference type="NCBI Taxonomy" id="5874"/>
    <lineage>
        <taxon>Eukaryota</taxon>
        <taxon>Sar</taxon>
        <taxon>Alveolata</taxon>
        <taxon>Apicomplexa</taxon>
        <taxon>Aconoidasida</taxon>
        <taxon>Piroplasmida</taxon>
        <taxon>Theileriidae</taxon>
        <taxon>Theileria</taxon>
    </lineage>
</organism>
<dbReference type="InParanoid" id="Q4UGN4"/>
<keyword evidence="7 11" id="KW-0378">Hydrolase</keyword>
<evidence type="ECO:0000256" key="5">
    <source>
        <dbReference type="ARBA" id="ARBA00011917"/>
    </source>
</evidence>
<keyword evidence="6" id="KW-0479">Metal-binding</keyword>